<feature type="region of interest" description="Disordered" evidence="1">
    <location>
        <begin position="1"/>
        <end position="23"/>
    </location>
</feature>
<dbReference type="SMART" id="SM00355">
    <property type="entry name" value="ZnF_C2H2"/>
    <property type="match status" value="3"/>
</dbReference>
<protein>
    <submittedName>
        <fullName evidence="3">Zinc finger, C2H2-like protein</fullName>
    </submittedName>
</protein>
<feature type="region of interest" description="Disordered" evidence="1">
    <location>
        <begin position="567"/>
        <end position="595"/>
    </location>
</feature>
<feature type="compositionally biased region" description="Basic and acidic residues" evidence="1">
    <location>
        <begin position="130"/>
        <end position="150"/>
    </location>
</feature>
<sequence>MSTICKRNNIPTSSYEPEDLEDARRSEDDAMTRYFLQLRTKAKPADSVVRKCLLLSKQEYVLEQLVTVAVSPASDHWHAVVWLDNGRDLSQSAPGPWCPQPGTRPWETYFSPVVVNSGIGETPTMTAQDGSRHPQKDLRPEGYQRRRDSSTEPETWRAGQNICLLPFQYGSLTLDRDLAKGDALYSLSELFLFAASSEAQLLNFVGQRIQHEISFASTDDITHNRSVLLLNLKYINTILASHAQSLAETTGILRNRHSLDWPRIEGNATIDKMATLLLADFEYLLQKVHTLAHECEQGMTTLANSAVLEESRRSVEMAKTVHKLTIISTVFIPLSFPIHLSSSSLVFILSFTILMMTGIMNTGGSSCGVCNLTFDNVGAFRQHAKSPEHVANVRRKAAQSGAEIRAARDSDSDSSLSYLTSSDSDSEPERSAPANATPGFVAEQCLFCDARSADFDASLIHMASTHSFVVPYQSSLVVDLPTLVWYLHLVIYTYHECVACGSRRRSAAAAQQHMQGKGHCRFDMANPEIRDFYDVATLDTRLVSELAQSDEGTIRLASGKLIMHRGAQGSGLASGSGSGGRKRLERGRAEEGGETAMALRSDGEQQVVLDDTDRKMATAARQMAQLSVRDQQALAHLVPHEQRKELTLRRKQVDQARRAEWRAQAALGRKGNKTLMKNYKPQGPERPLG</sequence>
<dbReference type="GO" id="GO:0030687">
    <property type="term" value="C:preribosome, large subunit precursor"/>
    <property type="evidence" value="ECO:0007669"/>
    <property type="project" value="TreeGrafter"/>
</dbReference>
<evidence type="ECO:0000259" key="2">
    <source>
        <dbReference type="PROSITE" id="PS00028"/>
    </source>
</evidence>
<dbReference type="PANTHER" id="PTHR13182">
    <property type="entry name" value="ZINC FINGER PROTEIN 622"/>
    <property type="match status" value="1"/>
</dbReference>
<evidence type="ECO:0000313" key="4">
    <source>
        <dbReference type="Proteomes" id="UP000076744"/>
    </source>
</evidence>
<dbReference type="AlphaFoldDB" id="A0A168BKJ0"/>
<feature type="region of interest" description="Disordered" evidence="1">
    <location>
        <begin position="664"/>
        <end position="689"/>
    </location>
</feature>
<evidence type="ECO:0000256" key="1">
    <source>
        <dbReference type="SAM" id="MobiDB-lite"/>
    </source>
</evidence>
<proteinExistence type="predicted"/>
<evidence type="ECO:0000313" key="3">
    <source>
        <dbReference type="EMBL" id="OAA70230.1"/>
    </source>
</evidence>
<reference evidence="3 4" key="1">
    <citation type="journal article" date="2016" name="Genome Biol. Evol.">
        <title>Divergent and convergent evolution of fungal pathogenicity.</title>
        <authorList>
            <person name="Shang Y."/>
            <person name="Xiao G."/>
            <person name="Zheng P."/>
            <person name="Cen K."/>
            <person name="Zhan S."/>
            <person name="Wang C."/>
        </authorList>
    </citation>
    <scope>NUCLEOTIDE SEQUENCE [LARGE SCALE GENOMIC DNA]</scope>
    <source>
        <strain evidence="3 4">ARSEF 2679</strain>
    </source>
</reference>
<feature type="region of interest" description="Disordered" evidence="1">
    <location>
        <begin position="120"/>
        <end position="154"/>
    </location>
</feature>
<dbReference type="RefSeq" id="XP_018706517.1">
    <property type="nucleotide sequence ID" value="XM_018845811.1"/>
</dbReference>
<dbReference type="OrthoDB" id="19329at2759"/>
<name>A0A168BKJ0_CORFA</name>
<feature type="region of interest" description="Disordered" evidence="1">
    <location>
        <begin position="401"/>
        <end position="436"/>
    </location>
</feature>
<dbReference type="InterPro" id="IPR040025">
    <property type="entry name" value="Znf622/Rei1/Reh1"/>
</dbReference>
<feature type="compositionally biased region" description="Gly residues" evidence="1">
    <location>
        <begin position="568"/>
        <end position="579"/>
    </location>
</feature>
<dbReference type="Pfam" id="PF12756">
    <property type="entry name" value="zf-C2H2_2"/>
    <property type="match status" value="1"/>
</dbReference>
<organism evidence="3 4">
    <name type="scientific">Cordyceps fumosorosea (strain ARSEF 2679)</name>
    <name type="common">Isaria fumosorosea</name>
    <dbReference type="NCBI Taxonomy" id="1081104"/>
    <lineage>
        <taxon>Eukaryota</taxon>
        <taxon>Fungi</taxon>
        <taxon>Dikarya</taxon>
        <taxon>Ascomycota</taxon>
        <taxon>Pezizomycotina</taxon>
        <taxon>Sordariomycetes</taxon>
        <taxon>Hypocreomycetidae</taxon>
        <taxon>Hypocreales</taxon>
        <taxon>Cordycipitaceae</taxon>
        <taxon>Cordyceps</taxon>
    </lineage>
</organism>
<keyword evidence="4" id="KW-1185">Reference proteome</keyword>
<dbReference type="PROSITE" id="PS00028">
    <property type="entry name" value="ZINC_FINGER_C2H2_1"/>
    <property type="match status" value="1"/>
</dbReference>
<gene>
    <name evidence="3" type="ORF">ISF_02204</name>
</gene>
<feature type="compositionally biased region" description="Polar residues" evidence="1">
    <location>
        <begin position="1"/>
        <end position="15"/>
    </location>
</feature>
<dbReference type="InterPro" id="IPR013087">
    <property type="entry name" value="Znf_C2H2_type"/>
</dbReference>
<feature type="compositionally biased region" description="Low complexity" evidence="1">
    <location>
        <begin position="413"/>
        <end position="423"/>
    </location>
</feature>
<dbReference type="PANTHER" id="PTHR13182:SF8">
    <property type="entry name" value="CYTOPLASMIC 60S SUBUNIT BIOGENESIS FACTOR ZNF622"/>
    <property type="match status" value="1"/>
</dbReference>
<dbReference type="SUPFAM" id="SSF57667">
    <property type="entry name" value="beta-beta-alpha zinc fingers"/>
    <property type="match status" value="1"/>
</dbReference>
<comment type="caution">
    <text evidence="3">The sequence shown here is derived from an EMBL/GenBank/DDBJ whole genome shotgun (WGS) entry which is preliminary data.</text>
</comment>
<dbReference type="STRING" id="1081104.A0A168BKJ0"/>
<dbReference type="GeneID" id="30018496"/>
<dbReference type="InterPro" id="IPR036236">
    <property type="entry name" value="Znf_C2H2_sf"/>
</dbReference>
<dbReference type="EMBL" id="AZHB01000004">
    <property type="protein sequence ID" value="OAA70230.1"/>
    <property type="molecule type" value="Genomic_DNA"/>
</dbReference>
<feature type="domain" description="C2H2-type" evidence="2">
    <location>
        <begin position="367"/>
        <end position="389"/>
    </location>
</feature>
<accession>A0A168BKJ0</accession>
<dbReference type="InterPro" id="IPR041661">
    <property type="entry name" value="ZN622/Rei1/Reh1_Znf-C2H2"/>
</dbReference>
<dbReference type="GO" id="GO:0042273">
    <property type="term" value="P:ribosomal large subunit biogenesis"/>
    <property type="evidence" value="ECO:0007669"/>
    <property type="project" value="TreeGrafter"/>
</dbReference>
<dbReference type="Proteomes" id="UP000076744">
    <property type="component" value="Unassembled WGS sequence"/>
</dbReference>